<dbReference type="EMBL" id="BEGY01000009">
    <property type="protein sequence ID" value="GAX74851.1"/>
    <property type="molecule type" value="Genomic_DNA"/>
</dbReference>
<accession>A0A250WVK4</accession>
<comment type="caution">
    <text evidence="2">The sequence shown here is derived from an EMBL/GenBank/DDBJ whole genome shotgun (WGS) entry which is preliminary data.</text>
</comment>
<evidence type="ECO:0000313" key="3">
    <source>
        <dbReference type="Proteomes" id="UP000232323"/>
    </source>
</evidence>
<keyword evidence="3" id="KW-1185">Reference proteome</keyword>
<dbReference type="AlphaFoldDB" id="A0A250WVK4"/>
<name>A0A250WVK4_9CHLO</name>
<proteinExistence type="predicted"/>
<evidence type="ECO:0000313" key="2">
    <source>
        <dbReference type="EMBL" id="GAX74851.1"/>
    </source>
</evidence>
<feature type="region of interest" description="Disordered" evidence="1">
    <location>
        <begin position="181"/>
        <end position="200"/>
    </location>
</feature>
<evidence type="ECO:0000256" key="1">
    <source>
        <dbReference type="SAM" id="MobiDB-lite"/>
    </source>
</evidence>
<dbReference type="Proteomes" id="UP000232323">
    <property type="component" value="Unassembled WGS sequence"/>
</dbReference>
<reference evidence="2 3" key="1">
    <citation type="submission" date="2017-08" db="EMBL/GenBank/DDBJ databases">
        <title>Acidophilic green algal genome provides insights into adaptation to an acidic environment.</title>
        <authorList>
            <person name="Hirooka S."/>
            <person name="Hirose Y."/>
            <person name="Kanesaki Y."/>
            <person name="Higuchi S."/>
            <person name="Fujiwara T."/>
            <person name="Onuma R."/>
            <person name="Era A."/>
            <person name="Ohbayashi R."/>
            <person name="Uzuka A."/>
            <person name="Nozaki H."/>
            <person name="Yoshikawa H."/>
            <person name="Miyagishima S.Y."/>
        </authorList>
    </citation>
    <scope>NUCLEOTIDE SEQUENCE [LARGE SCALE GENOMIC DNA]</scope>
    <source>
        <strain evidence="2 3">NIES-2499</strain>
    </source>
</reference>
<organism evidence="2 3">
    <name type="scientific">Chlamydomonas eustigma</name>
    <dbReference type="NCBI Taxonomy" id="1157962"/>
    <lineage>
        <taxon>Eukaryota</taxon>
        <taxon>Viridiplantae</taxon>
        <taxon>Chlorophyta</taxon>
        <taxon>core chlorophytes</taxon>
        <taxon>Chlorophyceae</taxon>
        <taxon>CS clade</taxon>
        <taxon>Chlamydomonadales</taxon>
        <taxon>Chlamydomonadaceae</taxon>
        <taxon>Chlamydomonas</taxon>
    </lineage>
</organism>
<protein>
    <submittedName>
        <fullName evidence="2">Uncharacterized protein</fullName>
    </submittedName>
</protein>
<gene>
    <name evidence="2" type="ORF">CEUSTIGMA_g2297.t1</name>
</gene>
<sequence>MSFPTVLSSHCYIGPRTQPSSLFRKETLRSLNTKLYSRQDSKATQHYRAQFINRIMLPPIKFKEGDELTESGHESATAVEKPIPRPIEQARRWAEAWSSNRGGKLALDAILSPDCVIHPDDMWLPAPIKGSANIRELAYAIKSATTHYQMEVIEGAAGDDADGGVSDFYFWRGCGGDKMEAVNPSRGIQSGTQDEEKAPMKSKRFVHMGMERHRRKRWGGKVTDIYVYSGPTRQQAENYLLDADLPFNDSAWEAVPATLSGLGSNQRSLQDHGTLFELTPVRKAAMEASASVVLGMLAGAPNIPDYEQMQQHLTHTVTLQEETRVWNSHSMHRIHGIAEFVERVRDVASWQRADAGFPLILSKVYLTDSYGSSFPLEVSKHSMSNHNTDFPPNITKTVQTRNCIEAT</sequence>